<keyword evidence="1" id="KW-0472">Membrane</keyword>
<dbReference type="EMBL" id="CACRSP010000009">
    <property type="protein sequence ID" value="VYT16631.1"/>
    <property type="molecule type" value="Genomic_DNA"/>
</dbReference>
<dbReference type="Proteomes" id="UP000429211">
    <property type="component" value="Unassembled WGS sequence"/>
</dbReference>
<feature type="transmembrane region" description="Helical" evidence="1">
    <location>
        <begin position="673"/>
        <end position="690"/>
    </location>
</feature>
<gene>
    <name evidence="3" type="ORF">BDLFYP24_00362</name>
    <name evidence="2" type="ORF">GBB04_03745</name>
</gene>
<reference evidence="2 4" key="1">
    <citation type="journal article" date="2019" name="Nat. Med.">
        <title>A library of human gut bacterial isolates paired with longitudinal multiomics data enables mechanistic microbiome research.</title>
        <authorList>
            <person name="Poyet M."/>
            <person name="Groussin M."/>
            <person name="Gibbons S.M."/>
            <person name="Avila-Pacheco J."/>
            <person name="Jiang X."/>
            <person name="Kearney S.M."/>
            <person name="Perrotta A.R."/>
            <person name="Berdy B."/>
            <person name="Zhao S."/>
            <person name="Lieberman T.D."/>
            <person name="Swanson P.K."/>
            <person name="Smith M."/>
            <person name="Roesemann S."/>
            <person name="Alexander J.E."/>
            <person name="Rich S.A."/>
            <person name="Livny J."/>
            <person name="Vlamakis H."/>
            <person name="Clish C."/>
            <person name="Bullock K."/>
            <person name="Deik A."/>
            <person name="Scott J."/>
            <person name="Pierce K.A."/>
            <person name="Xavier R.J."/>
            <person name="Alm E.J."/>
        </authorList>
    </citation>
    <scope>NUCLEOTIDE SEQUENCE [LARGE SCALE GENOMIC DNA]</scope>
    <source>
        <strain evidence="2 4">BIOML-A2</strain>
    </source>
</reference>
<keyword evidence="1" id="KW-1133">Transmembrane helix</keyword>
<evidence type="ECO:0000313" key="3">
    <source>
        <dbReference type="EMBL" id="VYT16631.1"/>
    </source>
</evidence>
<dbReference type="Pfam" id="PF19516">
    <property type="entry name" value="DUF6049"/>
    <property type="match status" value="1"/>
</dbReference>
<reference evidence="3" key="2">
    <citation type="submission" date="2019-11" db="EMBL/GenBank/DDBJ databases">
        <authorList>
            <person name="Feng L."/>
        </authorList>
    </citation>
    <scope>NUCLEOTIDE SEQUENCE</scope>
    <source>
        <strain evidence="3">BdentiumLFYP24</strain>
    </source>
</reference>
<evidence type="ECO:0000313" key="2">
    <source>
        <dbReference type="EMBL" id="KAB7461583.1"/>
    </source>
</evidence>
<organism evidence="3">
    <name type="scientific">Bifidobacterium dentium</name>
    <dbReference type="NCBI Taxonomy" id="1689"/>
    <lineage>
        <taxon>Bacteria</taxon>
        <taxon>Bacillati</taxon>
        <taxon>Actinomycetota</taxon>
        <taxon>Actinomycetes</taxon>
        <taxon>Bifidobacteriales</taxon>
        <taxon>Bifidobacteriaceae</taxon>
        <taxon>Bifidobacterium</taxon>
    </lineage>
</organism>
<protein>
    <submittedName>
        <fullName evidence="3">Uncharacterized protein</fullName>
    </submittedName>
</protein>
<dbReference type="InterPro" id="IPR046112">
    <property type="entry name" value="DUF6049"/>
</dbReference>
<proteinExistence type="predicted"/>
<name>A0A6N2UJY8_9BIFI</name>
<dbReference type="AlphaFoldDB" id="A0A6N2UJY8"/>
<evidence type="ECO:0000313" key="4">
    <source>
        <dbReference type="Proteomes" id="UP000429211"/>
    </source>
</evidence>
<sequence length="701" mass="74757">MVNHSAYRNVSRALRALSAILAMVLTMALLLLYVPTHTAFAEDGQQDTLTIDSSTAVMTDSSGYHVTATVTNTTDHDLPEGTLTLALNAFYTFVSRNDIQEWSEGTARIPTPNTVGQVQVPALQPGASASVSIDADATQQSLQAINTWGPKPVLLSYQADNTPIDEVHTFVTRSGTGLNTPSTPAMNITVVQPLSSDGWTTDTNVLEQLVDKGGLKSGTVAKIVTLGKDDAKPKELEQVIAKHDGLQTIADPTYLQAMTMPTQVDGIMQPASFDITAYSAMDNAEGYSRAGVKRSSWNAKKAVSTYRSALGDARAQARIYAWQGTGNWTSKALTQAKQQGYDTVIATHDFDESDAATVETGKTVVSTDAGEVTVLSAQNVLTDLAQGKATSTQAEADGEGSSAGRLARFAAQSAFYQMEQPYSDRNLLVCLSANGNPADVDALMSVIEQSSWLNITDLNTLADADAHLTGDDATTAVPDTDGLSADRRTGIEQTLNTLTDTSNDVARFNAFILTDDDKLNDNDAIVEWRKQLVRAQSTLALHALSNDSAHSDTMVKGAQQLASLLTDGVAITPTDNVTVVSETAKMPVTISNSHPYPVTVKVSSRTNSMEIVTSRMDTVEVPAHGEAQVAFTIRVATSGNADATLSLMDRQDTVFGAVQTTHITSALQISDKSGFVIIGIAVLLAALGLWRQFNRKKDPDE</sequence>
<dbReference type="EMBL" id="WDPD01000003">
    <property type="protein sequence ID" value="KAB7461583.1"/>
    <property type="molecule type" value="Genomic_DNA"/>
</dbReference>
<keyword evidence="1" id="KW-0812">Transmembrane</keyword>
<evidence type="ECO:0000256" key="1">
    <source>
        <dbReference type="SAM" id="Phobius"/>
    </source>
</evidence>
<accession>A0A6N2UJY8</accession>
<dbReference type="RefSeq" id="WP_129879658.1">
    <property type="nucleotide sequence ID" value="NZ_CACRSP010000009.1"/>
</dbReference>